<dbReference type="EMBL" id="JACCBU010000001">
    <property type="protein sequence ID" value="NYE71238.1"/>
    <property type="molecule type" value="Genomic_DNA"/>
</dbReference>
<dbReference type="Gene3D" id="1.20.120.450">
    <property type="entry name" value="dinb family like domain"/>
    <property type="match status" value="1"/>
</dbReference>
<proteinExistence type="predicted"/>
<dbReference type="NCBIfam" id="TIGR03083">
    <property type="entry name" value="maleylpyruvate isomerase family mycothiol-dependent enzyme"/>
    <property type="match status" value="1"/>
</dbReference>
<dbReference type="InterPro" id="IPR017517">
    <property type="entry name" value="Maleyloyr_isom"/>
</dbReference>
<dbReference type="GO" id="GO:0046872">
    <property type="term" value="F:metal ion binding"/>
    <property type="evidence" value="ECO:0007669"/>
    <property type="project" value="InterPro"/>
</dbReference>
<comment type="caution">
    <text evidence="2">The sequence shown here is derived from an EMBL/GenBank/DDBJ whole genome shotgun (WGS) entry which is preliminary data.</text>
</comment>
<dbReference type="InterPro" id="IPR024344">
    <property type="entry name" value="MDMPI_metal-binding"/>
</dbReference>
<dbReference type="RefSeq" id="WP_179751249.1">
    <property type="nucleotide sequence ID" value="NZ_JACCBU010000001.1"/>
</dbReference>
<evidence type="ECO:0000313" key="2">
    <source>
        <dbReference type="EMBL" id="NYE71238.1"/>
    </source>
</evidence>
<dbReference type="Pfam" id="PF11716">
    <property type="entry name" value="MDMPI_N"/>
    <property type="match status" value="1"/>
</dbReference>
<dbReference type="SUPFAM" id="SSF109854">
    <property type="entry name" value="DinB/YfiT-like putative metalloenzymes"/>
    <property type="match status" value="1"/>
</dbReference>
<gene>
    <name evidence="2" type="ORF">BKA15_002567</name>
</gene>
<dbReference type="AlphaFoldDB" id="A0A7Y9I6J9"/>
<name>A0A7Y9I6J9_9ACTN</name>
<organism evidence="2 3">
    <name type="scientific">Microlunatus parietis</name>
    <dbReference type="NCBI Taxonomy" id="682979"/>
    <lineage>
        <taxon>Bacteria</taxon>
        <taxon>Bacillati</taxon>
        <taxon>Actinomycetota</taxon>
        <taxon>Actinomycetes</taxon>
        <taxon>Propionibacteriales</taxon>
        <taxon>Propionibacteriaceae</taxon>
        <taxon>Microlunatus</taxon>
    </lineage>
</organism>
<reference evidence="2 3" key="1">
    <citation type="submission" date="2020-07" db="EMBL/GenBank/DDBJ databases">
        <title>Sequencing the genomes of 1000 actinobacteria strains.</title>
        <authorList>
            <person name="Klenk H.-P."/>
        </authorList>
    </citation>
    <scope>NUCLEOTIDE SEQUENCE [LARGE SCALE GENOMIC DNA]</scope>
    <source>
        <strain evidence="2 3">DSM 22083</strain>
    </source>
</reference>
<sequence length="208" mass="21921">MTDPDRVTALAACWERWAELGAALTEADWRRPTRCDGWDIEALFAHHAGYPIALRTRPAEAPGGAVVTAVDVLRGYNVPGSPEVEQVAAAVADGARRQVTALGQERLLAAFAEDARAATGWLAETPGATIFPWQGGPASIMLAEALRIALMEATVHLYDLQHALGLPPDAPASAAAETARLLAEVPDSAAFIEAASGRSEDPVLPVIR</sequence>
<evidence type="ECO:0000313" key="3">
    <source>
        <dbReference type="Proteomes" id="UP000569914"/>
    </source>
</evidence>
<keyword evidence="3" id="KW-1185">Reference proteome</keyword>
<accession>A0A7Y9I6J9</accession>
<protein>
    <submittedName>
        <fullName evidence="2">Uncharacterized protein (TIGR03083 family)</fullName>
    </submittedName>
</protein>
<dbReference type="Proteomes" id="UP000569914">
    <property type="component" value="Unassembled WGS sequence"/>
</dbReference>
<evidence type="ECO:0000259" key="1">
    <source>
        <dbReference type="Pfam" id="PF11716"/>
    </source>
</evidence>
<dbReference type="InterPro" id="IPR034660">
    <property type="entry name" value="DinB/YfiT-like"/>
</dbReference>
<feature type="domain" description="Mycothiol-dependent maleylpyruvate isomerase metal-binding" evidence="1">
    <location>
        <begin position="10"/>
        <end position="161"/>
    </location>
</feature>